<organism evidence="1 2">
    <name type="scientific">Brugia timori</name>
    <dbReference type="NCBI Taxonomy" id="42155"/>
    <lineage>
        <taxon>Eukaryota</taxon>
        <taxon>Metazoa</taxon>
        <taxon>Ecdysozoa</taxon>
        <taxon>Nematoda</taxon>
        <taxon>Chromadorea</taxon>
        <taxon>Rhabditida</taxon>
        <taxon>Spirurina</taxon>
        <taxon>Spiruromorpha</taxon>
        <taxon>Filarioidea</taxon>
        <taxon>Onchocercidae</taxon>
        <taxon>Brugia</taxon>
    </lineage>
</organism>
<sequence>MDIALIMFALNSKNIMLSNKFREMKLNEKYCKPVDIHAGGMRKAFEKLCNVATFTKESNIGPYYTFLLVFVAKITGKRSNKIISGARFYV</sequence>
<accession>A0A3P7W6Y9</accession>
<name>A0A3P7W6Y9_9BILA</name>
<evidence type="ECO:0000313" key="2">
    <source>
        <dbReference type="Proteomes" id="UP000280834"/>
    </source>
</evidence>
<dbReference type="EMBL" id="UZAG01019123">
    <property type="protein sequence ID" value="VDO42467.1"/>
    <property type="molecule type" value="Genomic_DNA"/>
</dbReference>
<dbReference type="Proteomes" id="UP000280834">
    <property type="component" value="Unassembled WGS sequence"/>
</dbReference>
<protein>
    <submittedName>
        <fullName evidence="1">Uncharacterized protein</fullName>
    </submittedName>
</protein>
<dbReference type="AlphaFoldDB" id="A0A3P7W6Y9"/>
<proteinExistence type="predicted"/>
<evidence type="ECO:0000313" key="1">
    <source>
        <dbReference type="EMBL" id="VDO42467.1"/>
    </source>
</evidence>
<gene>
    <name evidence="1" type="ORF">BTMF_LOCUS12392</name>
</gene>
<reference evidence="1 2" key="1">
    <citation type="submission" date="2018-11" db="EMBL/GenBank/DDBJ databases">
        <authorList>
            <consortium name="Pathogen Informatics"/>
        </authorList>
    </citation>
    <scope>NUCLEOTIDE SEQUENCE [LARGE SCALE GENOMIC DNA]</scope>
</reference>
<keyword evidence="2" id="KW-1185">Reference proteome</keyword>